<reference evidence="2" key="2">
    <citation type="submission" date="2023-05" db="EMBL/GenBank/DDBJ databases">
        <authorList>
            <person name="Schelkunov M.I."/>
        </authorList>
    </citation>
    <scope>NUCLEOTIDE SEQUENCE</scope>
    <source>
        <strain evidence="2">Hsosn_3</strain>
        <tissue evidence="2">Leaf</tissue>
    </source>
</reference>
<evidence type="ECO:0000313" key="2">
    <source>
        <dbReference type="EMBL" id="KAK1369291.1"/>
    </source>
</evidence>
<dbReference type="Proteomes" id="UP001237642">
    <property type="component" value="Unassembled WGS sequence"/>
</dbReference>
<accession>A0AAD8HLD7</accession>
<dbReference type="EMBL" id="JAUIZM010000008">
    <property type="protein sequence ID" value="KAK1369291.1"/>
    <property type="molecule type" value="Genomic_DNA"/>
</dbReference>
<evidence type="ECO:0000256" key="1">
    <source>
        <dbReference type="SAM" id="Phobius"/>
    </source>
</evidence>
<organism evidence="2 3">
    <name type="scientific">Heracleum sosnowskyi</name>
    <dbReference type="NCBI Taxonomy" id="360622"/>
    <lineage>
        <taxon>Eukaryota</taxon>
        <taxon>Viridiplantae</taxon>
        <taxon>Streptophyta</taxon>
        <taxon>Embryophyta</taxon>
        <taxon>Tracheophyta</taxon>
        <taxon>Spermatophyta</taxon>
        <taxon>Magnoliopsida</taxon>
        <taxon>eudicotyledons</taxon>
        <taxon>Gunneridae</taxon>
        <taxon>Pentapetalae</taxon>
        <taxon>asterids</taxon>
        <taxon>campanulids</taxon>
        <taxon>Apiales</taxon>
        <taxon>Apiaceae</taxon>
        <taxon>Apioideae</taxon>
        <taxon>apioid superclade</taxon>
        <taxon>Tordylieae</taxon>
        <taxon>Tordyliinae</taxon>
        <taxon>Heracleum</taxon>
    </lineage>
</organism>
<keyword evidence="1" id="KW-1133">Transmembrane helix</keyword>
<dbReference type="AlphaFoldDB" id="A0AAD8HLD7"/>
<name>A0AAD8HLD7_9APIA</name>
<reference evidence="2" key="1">
    <citation type="submission" date="2023-02" db="EMBL/GenBank/DDBJ databases">
        <title>Genome of toxic invasive species Heracleum sosnowskyi carries increased number of genes despite the absence of recent whole-genome duplications.</title>
        <authorList>
            <person name="Schelkunov M."/>
            <person name="Shtratnikova V."/>
            <person name="Makarenko M."/>
            <person name="Klepikova A."/>
            <person name="Omelchenko D."/>
            <person name="Novikova G."/>
            <person name="Obukhova E."/>
            <person name="Bogdanov V."/>
            <person name="Penin A."/>
            <person name="Logacheva M."/>
        </authorList>
    </citation>
    <scope>NUCLEOTIDE SEQUENCE</scope>
    <source>
        <strain evidence="2">Hsosn_3</strain>
        <tissue evidence="2">Leaf</tissue>
    </source>
</reference>
<comment type="caution">
    <text evidence="2">The sequence shown here is derived from an EMBL/GenBank/DDBJ whole genome shotgun (WGS) entry which is preliminary data.</text>
</comment>
<evidence type="ECO:0000313" key="3">
    <source>
        <dbReference type="Proteomes" id="UP001237642"/>
    </source>
</evidence>
<keyword evidence="1" id="KW-0472">Membrane</keyword>
<sequence length="222" mass="24858">MTEYLELGDIINSIHFSSGADILIWTPANGDFTTKECYKIMTPTNHHSSGKWLEIWKLGVPPKISGDGNIFVVGGILTPYLLIITLMSLNFRGSRIKRKDLEFLLQFRINKWGLASKIIDYAEDAVWKVNPQGAINMHFHRKLGDFWKFQFESHDLTCSVDGAWTVLNNGQQKGGTGGHIKNKSGSPVYVFSIPINAPSSLYTQVEAIKHAIMIISGFFPGR</sequence>
<proteinExistence type="predicted"/>
<keyword evidence="1" id="KW-0812">Transmembrane</keyword>
<gene>
    <name evidence="2" type="ORF">POM88_035383</name>
</gene>
<protein>
    <submittedName>
        <fullName evidence="2">Uncharacterized protein</fullName>
    </submittedName>
</protein>
<feature type="transmembrane region" description="Helical" evidence="1">
    <location>
        <begin position="70"/>
        <end position="89"/>
    </location>
</feature>
<keyword evidence="3" id="KW-1185">Reference proteome</keyword>